<evidence type="ECO:0000313" key="3">
    <source>
        <dbReference type="Proteomes" id="UP000005459"/>
    </source>
</evidence>
<dbReference type="EMBL" id="AFWV01000039">
    <property type="protein sequence ID" value="EGV15835.1"/>
    <property type="molecule type" value="Genomic_DNA"/>
</dbReference>
<dbReference type="InterPro" id="IPR012337">
    <property type="entry name" value="RNaseH-like_sf"/>
</dbReference>
<dbReference type="InterPro" id="IPR038721">
    <property type="entry name" value="IS701-like_DDE_dom"/>
</dbReference>
<dbReference type="eggNOG" id="COG3385">
    <property type="taxonomic scope" value="Bacteria"/>
</dbReference>
<proteinExistence type="predicted"/>
<reference evidence="2 3" key="1">
    <citation type="submission" date="2011-06" db="EMBL/GenBank/DDBJ databases">
        <title>The draft genome of Thiocapsa marina 5811.</title>
        <authorList>
            <consortium name="US DOE Joint Genome Institute (JGI-PGF)"/>
            <person name="Lucas S."/>
            <person name="Han J."/>
            <person name="Cheng J.-F."/>
            <person name="Goodwin L."/>
            <person name="Pitluck S."/>
            <person name="Peters L."/>
            <person name="Land M.L."/>
            <person name="Hauser L."/>
            <person name="Vogl K."/>
            <person name="Liu Z."/>
            <person name="Imhoff J."/>
            <person name="Thiel V."/>
            <person name="Frigaard N.-U."/>
            <person name="Bryant D."/>
            <person name="Woyke T.J."/>
        </authorList>
    </citation>
    <scope>NUCLEOTIDE SEQUENCE [LARGE SCALE GENOMIC DNA]</scope>
    <source>
        <strain evidence="2 3">5811</strain>
    </source>
</reference>
<dbReference type="STRING" id="768671.ThimaDRAFT_4882"/>
<evidence type="ECO:0000259" key="1">
    <source>
        <dbReference type="Pfam" id="PF13546"/>
    </source>
</evidence>
<dbReference type="Proteomes" id="UP000005459">
    <property type="component" value="Unassembled WGS sequence"/>
</dbReference>
<sequence>MLILPALAVQFQSLFPSSDHGQERARWFILTLQAILLPITASRTSNLLRTIATLFGVVLGEAKYYTFMASVKLPWARVWAVLWRAIPDPLTDGRLVLVLDDSINPKTGTKVFACQRSFDHAAKTNQSRFPWAQTIVTVGLLKVIHGRWCCLPLAFAFYLRKATLALRSVRIRGRALTFESKFTQAVRLIRSLAGVFPRAPILVVTDSWFGNNGLLKPLRRALGSRAHLLSRLRVNAVLHDLPVAVPGRAGRPRKYGARLGSVKAMQTALRATARTYSLNLYGQVREVVAAGKCQGSCRINHVMFASAFSWSRGGF</sequence>
<accession>F9UIX9</accession>
<keyword evidence="3" id="KW-1185">Reference proteome</keyword>
<organism evidence="2 3">
    <name type="scientific">Thiocapsa marina 5811</name>
    <dbReference type="NCBI Taxonomy" id="768671"/>
    <lineage>
        <taxon>Bacteria</taxon>
        <taxon>Pseudomonadati</taxon>
        <taxon>Pseudomonadota</taxon>
        <taxon>Gammaproteobacteria</taxon>
        <taxon>Chromatiales</taxon>
        <taxon>Chromatiaceae</taxon>
        <taxon>Thiocapsa</taxon>
    </lineage>
</organism>
<dbReference type="RefSeq" id="WP_007195748.1">
    <property type="nucleotide sequence ID" value="NZ_AFWV01000039.1"/>
</dbReference>
<gene>
    <name evidence="2" type="ORF">ThimaDRAFT_4882</name>
</gene>
<dbReference type="AlphaFoldDB" id="F9UIX9"/>
<dbReference type="SUPFAM" id="SSF53098">
    <property type="entry name" value="Ribonuclease H-like"/>
    <property type="match status" value="1"/>
</dbReference>
<feature type="non-terminal residue" evidence="2">
    <location>
        <position position="315"/>
    </location>
</feature>
<feature type="domain" description="Transposase IS701-like DDE" evidence="1">
    <location>
        <begin position="23"/>
        <end position="268"/>
    </location>
</feature>
<name>F9UIX9_9GAMM</name>
<dbReference type="OrthoDB" id="5756618at2"/>
<evidence type="ECO:0000313" key="2">
    <source>
        <dbReference type="EMBL" id="EGV15835.1"/>
    </source>
</evidence>
<dbReference type="Pfam" id="PF13546">
    <property type="entry name" value="DDE_5"/>
    <property type="match status" value="1"/>
</dbReference>
<protein>
    <recommendedName>
        <fullName evidence="1">Transposase IS701-like DDE domain-containing protein</fullName>
    </recommendedName>
</protein>